<dbReference type="InterPro" id="IPR036428">
    <property type="entry name" value="PCD_sf"/>
</dbReference>
<dbReference type="GO" id="GO:0008124">
    <property type="term" value="F:4-alpha-hydroxytetrahydrobiopterin dehydratase activity"/>
    <property type="evidence" value="ECO:0007669"/>
    <property type="project" value="InterPro"/>
</dbReference>
<gene>
    <name evidence="1" type="ORF">AC578_2997</name>
</gene>
<evidence type="ECO:0000313" key="2">
    <source>
        <dbReference type="Proteomes" id="UP000070133"/>
    </source>
</evidence>
<dbReference type="EMBL" id="LFZN01000258">
    <property type="protein sequence ID" value="KXS94774.1"/>
    <property type="molecule type" value="Genomic_DNA"/>
</dbReference>
<reference evidence="1 2" key="1">
    <citation type="submission" date="2015-07" db="EMBL/GenBank/DDBJ databases">
        <title>Comparative genomics of the Sigatoka disease complex on banana suggests a link between parallel evolutionary changes in Pseudocercospora fijiensis and Pseudocercospora eumusae and increased virulence on the banana host.</title>
        <authorList>
            <person name="Chang T.-C."/>
            <person name="Salvucci A."/>
            <person name="Crous P.W."/>
            <person name="Stergiopoulos I."/>
        </authorList>
    </citation>
    <scope>NUCLEOTIDE SEQUENCE [LARGE SCALE GENOMIC DNA]</scope>
    <source>
        <strain evidence="1 2">CBS 114824</strain>
    </source>
</reference>
<dbReference type="Gene3D" id="3.30.1360.20">
    <property type="entry name" value="Transcriptional coactivator/pterin dehydratase"/>
    <property type="match status" value="1"/>
</dbReference>
<dbReference type="Proteomes" id="UP000070133">
    <property type="component" value="Unassembled WGS sequence"/>
</dbReference>
<comment type="caution">
    <text evidence="1">The sequence shown here is derived from an EMBL/GenBank/DDBJ whole genome shotgun (WGS) entry which is preliminary data.</text>
</comment>
<proteinExistence type="predicted"/>
<sequence length="82" mass="9670">MAENHHRNTTQAVVFSSNTRETDIAQELSRLLENGWKVDAEGNGIEKEYHFEKSRRRIAILRRYRQRNIWVQTASSYAYIGT</sequence>
<organism evidence="1 2">
    <name type="scientific">Pseudocercospora eumusae</name>
    <dbReference type="NCBI Taxonomy" id="321146"/>
    <lineage>
        <taxon>Eukaryota</taxon>
        <taxon>Fungi</taxon>
        <taxon>Dikarya</taxon>
        <taxon>Ascomycota</taxon>
        <taxon>Pezizomycotina</taxon>
        <taxon>Dothideomycetes</taxon>
        <taxon>Dothideomycetidae</taxon>
        <taxon>Mycosphaerellales</taxon>
        <taxon>Mycosphaerellaceae</taxon>
        <taxon>Pseudocercospora</taxon>
    </lineage>
</organism>
<protein>
    <submittedName>
        <fullName evidence="1">Uncharacterized protein</fullName>
    </submittedName>
</protein>
<dbReference type="OrthoDB" id="277398at2759"/>
<dbReference type="AlphaFoldDB" id="A0A139GX39"/>
<evidence type="ECO:0000313" key="1">
    <source>
        <dbReference type="EMBL" id="KXS94774.1"/>
    </source>
</evidence>
<accession>A0A139GX39</accession>
<name>A0A139GX39_9PEZI</name>
<keyword evidence="2" id="KW-1185">Reference proteome</keyword>
<dbReference type="GO" id="GO:0006729">
    <property type="term" value="P:tetrahydrobiopterin biosynthetic process"/>
    <property type="evidence" value="ECO:0007669"/>
    <property type="project" value="InterPro"/>
</dbReference>